<dbReference type="PANTHER" id="PTHR34478">
    <property type="entry name" value="PROTEIN LEMA"/>
    <property type="match status" value="1"/>
</dbReference>
<organism evidence="6 7">
    <name type="scientific">Thalassobaculum litoreum DSM 18839</name>
    <dbReference type="NCBI Taxonomy" id="1123362"/>
    <lineage>
        <taxon>Bacteria</taxon>
        <taxon>Pseudomonadati</taxon>
        <taxon>Pseudomonadota</taxon>
        <taxon>Alphaproteobacteria</taxon>
        <taxon>Rhodospirillales</taxon>
        <taxon>Thalassobaculaceae</taxon>
        <taxon>Thalassobaculum</taxon>
    </lineage>
</organism>
<comment type="similarity">
    <text evidence="2">Belongs to the LemA family.</text>
</comment>
<evidence type="ECO:0000313" key="7">
    <source>
        <dbReference type="Proteomes" id="UP000198615"/>
    </source>
</evidence>
<accession>A0A8G2BFW8</accession>
<keyword evidence="5" id="KW-0472">Membrane</keyword>
<evidence type="ECO:0000256" key="5">
    <source>
        <dbReference type="ARBA" id="ARBA00023136"/>
    </source>
</evidence>
<sequence length="194" mass="21601">MDMPSLIAVGVFVLLAAYILYRTHSRIVVTGNEAEQALASVDVQLRKRHDLIPQVVATARKFMSHEAALLERLTELRAKAAASYDKTKAGEVAAHLEAERALQSEFRQLFSLAEGYPELKSDESMTRVQDTLEEVEGNIAAARRYYNASVMQHRNVIQTFPGNIIAPQMGAVPLPYFETEENTRGVVDVARHFG</sequence>
<evidence type="ECO:0000256" key="4">
    <source>
        <dbReference type="ARBA" id="ARBA00022989"/>
    </source>
</evidence>
<dbReference type="GO" id="GO:0016020">
    <property type="term" value="C:membrane"/>
    <property type="evidence" value="ECO:0007669"/>
    <property type="project" value="UniProtKB-SubCell"/>
</dbReference>
<dbReference type="Gene3D" id="1.20.1440.20">
    <property type="entry name" value="LemA-like domain"/>
    <property type="match status" value="1"/>
</dbReference>
<comment type="caution">
    <text evidence="6">The sequence shown here is derived from an EMBL/GenBank/DDBJ whole genome shotgun (WGS) entry which is preliminary data.</text>
</comment>
<reference evidence="6 7" key="1">
    <citation type="submission" date="2016-10" db="EMBL/GenBank/DDBJ databases">
        <authorList>
            <person name="Varghese N."/>
            <person name="Submissions S."/>
        </authorList>
    </citation>
    <scope>NUCLEOTIDE SEQUENCE [LARGE SCALE GENOMIC DNA]</scope>
    <source>
        <strain evidence="6 7">DSM 18839</strain>
    </source>
</reference>
<evidence type="ECO:0000256" key="1">
    <source>
        <dbReference type="ARBA" id="ARBA00004167"/>
    </source>
</evidence>
<dbReference type="EMBL" id="FNBW01000003">
    <property type="protein sequence ID" value="SDF43864.1"/>
    <property type="molecule type" value="Genomic_DNA"/>
</dbReference>
<comment type="subcellular location">
    <subcellularLocation>
        <location evidence="1">Membrane</location>
        <topology evidence="1">Single-pass membrane protein</topology>
    </subcellularLocation>
</comment>
<gene>
    <name evidence="6" type="ORF">SAMN05660686_01353</name>
</gene>
<evidence type="ECO:0000256" key="3">
    <source>
        <dbReference type="ARBA" id="ARBA00022692"/>
    </source>
</evidence>
<name>A0A8G2BFW8_9PROT</name>
<evidence type="ECO:0000313" key="6">
    <source>
        <dbReference type="EMBL" id="SDF43864.1"/>
    </source>
</evidence>
<keyword evidence="3" id="KW-0812">Transmembrane</keyword>
<protein>
    <submittedName>
        <fullName evidence="6">LemA protein</fullName>
    </submittedName>
</protein>
<dbReference type="InterPro" id="IPR023353">
    <property type="entry name" value="LemA-like_dom_sf"/>
</dbReference>
<dbReference type="InterPro" id="IPR007156">
    <property type="entry name" value="MamQ_LemA"/>
</dbReference>
<dbReference type="SUPFAM" id="SSF140478">
    <property type="entry name" value="LemA-like"/>
    <property type="match status" value="1"/>
</dbReference>
<evidence type="ECO:0000256" key="2">
    <source>
        <dbReference type="ARBA" id="ARBA00008854"/>
    </source>
</evidence>
<keyword evidence="4" id="KW-1133">Transmembrane helix</keyword>
<proteinExistence type="inferred from homology"/>
<dbReference type="Pfam" id="PF04011">
    <property type="entry name" value="LemA"/>
    <property type="match status" value="1"/>
</dbReference>
<dbReference type="PANTHER" id="PTHR34478:SF2">
    <property type="entry name" value="MEMBRANE PROTEIN"/>
    <property type="match status" value="1"/>
</dbReference>
<keyword evidence="7" id="KW-1185">Reference proteome</keyword>
<dbReference type="AlphaFoldDB" id="A0A8G2BFW8"/>
<dbReference type="Proteomes" id="UP000198615">
    <property type="component" value="Unassembled WGS sequence"/>
</dbReference>
<dbReference type="RefSeq" id="WP_175474135.1">
    <property type="nucleotide sequence ID" value="NZ_FNBW01000003.1"/>
</dbReference>